<dbReference type="PANTHER" id="PTHR44145">
    <property type="entry name" value="DNAJ HOMOLOG SUBFAMILY A MEMBER 3, MITOCHONDRIAL"/>
    <property type="match status" value="1"/>
</dbReference>
<proteinExistence type="predicted"/>
<sequence>MPSEAKLDTKADYYSILNVSKNATAQEIRKQYLALAFKYHPDRNYGNEITAAKKFQKVQTAYDVLKDVSKRRVYDSSYHTKTAGSFKPKSSFYSSFSSRKTSAYAAYREATKDRHSKKDYRKKFENNKNDNRSGRNDVKLKEFEYLLNGKKFCKYDPQSGIGIRIKQPSTKEGSEETAIPKVSRKKKPKSSNCQSKIDNPFLEKQPDPTKAGEDFHSSTPFLHSGYSKSPSDLEYPKFNFSHSSLETNLRGPFESKSNDGQFYKMEDNKSHTTEFRFNAVSAFSTSSDTFLNSLTDTSQRYENAPRSNDGQLFSNNFEFSTSSNPFNFPFDQQLNRSSKYCLEEQTSGSNGLPKTSTFTFNAHKNMKASYNKFIRENKNQSKKVDSMDASSTQTTGLTHNAFNLKEVSGSKFEPINNNKSNFPAPAPKTHGKHRDHECMSSCQSTGLFEGLLTNKHEQTNIFSFTGQEQSPCSSKKTAKSIGLQSSKPKTSFNFGNSSTLLSSGKEQNTRFKEFSSTNTSFDHEFFANCDNASSAFSGSPSYSTHRKTSMMDITNIEPNESDHNRRSTQSLNPKMDAVDDLCYKFQSKNKLVR</sequence>
<dbReference type="EMBL" id="CP115611">
    <property type="protein sequence ID" value="WBW72287.1"/>
    <property type="molecule type" value="Genomic_DNA"/>
</dbReference>
<dbReference type="RefSeq" id="XP_056036530.1">
    <property type="nucleotide sequence ID" value="XM_056181245.1"/>
</dbReference>
<dbReference type="SMART" id="SM00271">
    <property type="entry name" value="DnaJ"/>
    <property type="match status" value="1"/>
</dbReference>
<dbReference type="Pfam" id="PF00226">
    <property type="entry name" value="DnaJ"/>
    <property type="match status" value="1"/>
</dbReference>
<feature type="region of interest" description="Disordered" evidence="2">
    <location>
        <begin position="163"/>
        <end position="223"/>
    </location>
</feature>
<dbReference type="PROSITE" id="PS00636">
    <property type="entry name" value="DNAJ_1"/>
    <property type="match status" value="1"/>
</dbReference>
<feature type="compositionally biased region" description="Basic and acidic residues" evidence="2">
    <location>
        <begin position="204"/>
        <end position="216"/>
    </location>
</feature>
<evidence type="ECO:0000256" key="1">
    <source>
        <dbReference type="ARBA" id="ARBA00023186"/>
    </source>
</evidence>
<gene>
    <name evidence="4" type="primary">mug184</name>
    <name evidence="4" type="ORF">SOMG_02453</name>
</gene>
<reference evidence="4 5" key="1">
    <citation type="journal article" date="2023" name="G3 (Bethesda)">
        <title>A high-quality reference genome for the fission yeast Schizosaccharomyces osmophilus.</title>
        <authorList>
            <person name="Jia G.S."/>
            <person name="Zhang W.C."/>
            <person name="Liang Y."/>
            <person name="Liu X.H."/>
            <person name="Rhind N."/>
            <person name="Pidoux A."/>
            <person name="Brysch-Herzberg M."/>
            <person name="Du L.L."/>
        </authorList>
    </citation>
    <scope>NUCLEOTIDE SEQUENCE [LARGE SCALE GENOMIC DNA]</scope>
    <source>
        <strain evidence="4 5">CBS 15793</strain>
    </source>
</reference>
<dbReference type="InterPro" id="IPR018253">
    <property type="entry name" value="DnaJ_domain_CS"/>
</dbReference>
<evidence type="ECO:0000313" key="4">
    <source>
        <dbReference type="EMBL" id="WBW72287.1"/>
    </source>
</evidence>
<dbReference type="InterPro" id="IPR001623">
    <property type="entry name" value="DnaJ_domain"/>
</dbReference>
<dbReference type="Gene3D" id="1.10.287.110">
    <property type="entry name" value="DnaJ domain"/>
    <property type="match status" value="1"/>
</dbReference>
<protein>
    <submittedName>
        <fullName evidence="4">DNAJ domain protein, exocytosis associated Mug184</fullName>
    </submittedName>
</protein>
<dbReference type="InterPro" id="IPR051938">
    <property type="entry name" value="Apopto_cytoskel_mod"/>
</dbReference>
<dbReference type="InterPro" id="IPR036869">
    <property type="entry name" value="J_dom_sf"/>
</dbReference>
<dbReference type="CDD" id="cd06257">
    <property type="entry name" value="DnaJ"/>
    <property type="match status" value="1"/>
</dbReference>
<evidence type="ECO:0000256" key="2">
    <source>
        <dbReference type="SAM" id="MobiDB-lite"/>
    </source>
</evidence>
<feature type="region of interest" description="Disordered" evidence="2">
    <location>
        <begin position="412"/>
        <end position="437"/>
    </location>
</feature>
<dbReference type="SUPFAM" id="SSF46565">
    <property type="entry name" value="Chaperone J-domain"/>
    <property type="match status" value="1"/>
</dbReference>
<dbReference type="Proteomes" id="UP001212411">
    <property type="component" value="Chromosome 1"/>
</dbReference>
<feature type="domain" description="J" evidence="3">
    <location>
        <begin position="12"/>
        <end position="78"/>
    </location>
</feature>
<evidence type="ECO:0000259" key="3">
    <source>
        <dbReference type="PROSITE" id="PS50076"/>
    </source>
</evidence>
<organism evidence="4 5">
    <name type="scientific">Schizosaccharomyces osmophilus</name>
    <dbReference type="NCBI Taxonomy" id="2545709"/>
    <lineage>
        <taxon>Eukaryota</taxon>
        <taxon>Fungi</taxon>
        <taxon>Dikarya</taxon>
        <taxon>Ascomycota</taxon>
        <taxon>Taphrinomycotina</taxon>
        <taxon>Schizosaccharomycetes</taxon>
        <taxon>Schizosaccharomycetales</taxon>
        <taxon>Schizosaccharomycetaceae</taxon>
        <taxon>Schizosaccharomyces</taxon>
    </lineage>
</organism>
<keyword evidence="1" id="KW-0143">Chaperone</keyword>
<name>A0AAF0AV78_9SCHI</name>
<dbReference type="AlphaFoldDB" id="A0AAF0AV78"/>
<keyword evidence="5" id="KW-1185">Reference proteome</keyword>
<feature type="compositionally biased region" description="Basic and acidic residues" evidence="2">
    <location>
        <begin position="122"/>
        <end position="135"/>
    </location>
</feature>
<dbReference type="GeneID" id="80875934"/>
<dbReference type="PANTHER" id="PTHR44145:SF3">
    <property type="entry name" value="DNAJ HOMOLOG SUBFAMILY A MEMBER 3, MITOCHONDRIAL"/>
    <property type="match status" value="1"/>
</dbReference>
<dbReference type="PRINTS" id="PR00625">
    <property type="entry name" value="JDOMAIN"/>
</dbReference>
<evidence type="ECO:0000313" key="5">
    <source>
        <dbReference type="Proteomes" id="UP001212411"/>
    </source>
</evidence>
<dbReference type="PROSITE" id="PS50076">
    <property type="entry name" value="DNAJ_2"/>
    <property type="match status" value="1"/>
</dbReference>
<dbReference type="KEGG" id="som:SOMG_02453"/>
<accession>A0AAF0AV78</accession>
<feature type="region of interest" description="Disordered" evidence="2">
    <location>
        <begin position="110"/>
        <end position="135"/>
    </location>
</feature>